<evidence type="ECO:0000313" key="3">
    <source>
        <dbReference type="EMBL" id="MEU9576158.1"/>
    </source>
</evidence>
<dbReference type="Gene3D" id="3.40.630.10">
    <property type="entry name" value="Zn peptidases"/>
    <property type="match status" value="1"/>
</dbReference>
<dbReference type="RefSeq" id="WP_359268210.1">
    <property type="nucleotide sequence ID" value="NZ_JBEZNA010000003.1"/>
</dbReference>
<evidence type="ECO:0000256" key="1">
    <source>
        <dbReference type="SAM" id="MobiDB-lite"/>
    </source>
</evidence>
<dbReference type="InterPro" id="IPR045175">
    <property type="entry name" value="M28_fam"/>
</dbReference>
<gene>
    <name evidence="3" type="ORF">AB0D95_02505</name>
</gene>
<dbReference type="PANTHER" id="PTHR12147:SF26">
    <property type="entry name" value="PEPTIDASE M28 DOMAIN-CONTAINING PROTEIN"/>
    <property type="match status" value="1"/>
</dbReference>
<dbReference type="EMBL" id="JBEZNA010000003">
    <property type="protein sequence ID" value="MEU9576158.1"/>
    <property type="molecule type" value="Genomic_DNA"/>
</dbReference>
<evidence type="ECO:0000259" key="2">
    <source>
        <dbReference type="Pfam" id="PF04389"/>
    </source>
</evidence>
<organism evidence="3 4">
    <name type="scientific">Streptomyces chilikensis</name>
    <dbReference type="NCBI Taxonomy" id="1194079"/>
    <lineage>
        <taxon>Bacteria</taxon>
        <taxon>Bacillati</taxon>
        <taxon>Actinomycetota</taxon>
        <taxon>Actinomycetes</taxon>
        <taxon>Kitasatosporales</taxon>
        <taxon>Streptomycetaceae</taxon>
        <taxon>Streptomyces</taxon>
    </lineage>
</organism>
<reference evidence="3 4" key="1">
    <citation type="submission" date="2024-06" db="EMBL/GenBank/DDBJ databases">
        <title>The Natural Products Discovery Center: Release of the First 8490 Sequenced Strains for Exploring Actinobacteria Biosynthetic Diversity.</title>
        <authorList>
            <person name="Kalkreuter E."/>
            <person name="Kautsar S.A."/>
            <person name="Yang D."/>
            <person name="Bader C.D."/>
            <person name="Teijaro C.N."/>
            <person name="Fluegel L."/>
            <person name="Davis C.M."/>
            <person name="Simpson J.R."/>
            <person name="Lauterbach L."/>
            <person name="Steele A.D."/>
            <person name="Gui C."/>
            <person name="Meng S."/>
            <person name="Li G."/>
            <person name="Viehrig K."/>
            <person name="Ye F."/>
            <person name="Su P."/>
            <person name="Kiefer A.F."/>
            <person name="Nichols A."/>
            <person name="Cepeda A.J."/>
            <person name="Yan W."/>
            <person name="Fan B."/>
            <person name="Jiang Y."/>
            <person name="Adhikari A."/>
            <person name="Zheng C.-J."/>
            <person name="Schuster L."/>
            <person name="Cowan T.M."/>
            <person name="Smanski M.J."/>
            <person name="Chevrette M.G."/>
            <person name="De Carvalho L.P.S."/>
            <person name="Shen B."/>
        </authorList>
    </citation>
    <scope>NUCLEOTIDE SEQUENCE [LARGE SCALE GENOMIC DNA]</scope>
    <source>
        <strain evidence="3 4">NPDC048117</strain>
    </source>
</reference>
<sequence length="672" mass="70045">MPVLFFDIGATLADAHVRTDGSLMLRPRPRVEHVLGTFGREWRKGIISDPGPSLGAAERAETALHQAFVAQFRDDRLIHWGPKTSRTLFDTAAASAVAAGEEDASVFVGEDARERAFAREAGMRTAPHPVFTRAAVEDRPVLWARITLPDGTGLPELEAVANETEVVPVHVASERLVLAMTTTRGAEALAAAGFLPDLRGAVEETTAFLVRDDRPSTDALAGAPSDGVSSDGATASARATEAFGFVAGWMREEGAPGAGRPPVPLGPAPGGVYVAVPADVPVEDFHPPGARPGHTERLLPDPALLSRPGTRFAAGFASPAGLRPPPGRESAEEAGDGLPSAEALAAVRAAVTPEVLREHTARFSGREPLVEGDPLTVRSRHAATHDNTLVVRVLANRLQNLGLTVRLHPFPWRGHHLFNVEAEHTVDGSDATVLVTAHMDSTATSEDFVDEHGLPRPYDPARDPAPGADDDASGTAAVLAAAACLRDLTAGGREPARSIRFVLFNAEEQGLVGSKFYARAAAAASDPIAGVLQMDMIAGHQPGTKPVVEVHAGSAVPGPVEEASDLLGDRVGQALLALAAEDPGGLGPKVQQLTGDADPAMGRSDHASFHERGYAAVAVSEDLFATPGGAEGTGTRQYHTTGDTVTDVDHDPDFATTVARAVTATALTLAGV</sequence>
<name>A0ABV3EIZ3_9ACTN</name>
<proteinExistence type="predicted"/>
<comment type="caution">
    <text evidence="3">The sequence shown here is derived from an EMBL/GenBank/DDBJ whole genome shotgun (WGS) entry which is preliminary data.</text>
</comment>
<feature type="compositionally biased region" description="Basic and acidic residues" evidence="1">
    <location>
        <begin position="450"/>
        <end position="462"/>
    </location>
</feature>
<dbReference type="Proteomes" id="UP001551584">
    <property type="component" value="Unassembled WGS sequence"/>
</dbReference>
<feature type="region of interest" description="Disordered" evidence="1">
    <location>
        <begin position="446"/>
        <end position="473"/>
    </location>
</feature>
<dbReference type="InterPro" id="IPR007484">
    <property type="entry name" value="Peptidase_M28"/>
</dbReference>
<feature type="region of interest" description="Disordered" evidence="1">
    <location>
        <begin position="314"/>
        <end position="339"/>
    </location>
</feature>
<feature type="domain" description="Peptidase M28" evidence="2">
    <location>
        <begin position="419"/>
        <end position="651"/>
    </location>
</feature>
<feature type="region of interest" description="Disordered" evidence="1">
    <location>
        <begin position="216"/>
        <end position="235"/>
    </location>
</feature>
<dbReference type="Pfam" id="PF04389">
    <property type="entry name" value="Peptidase_M28"/>
    <property type="match status" value="1"/>
</dbReference>
<dbReference type="SUPFAM" id="SSF53187">
    <property type="entry name" value="Zn-dependent exopeptidases"/>
    <property type="match status" value="1"/>
</dbReference>
<accession>A0ABV3EIZ3</accession>
<evidence type="ECO:0000313" key="4">
    <source>
        <dbReference type="Proteomes" id="UP001551584"/>
    </source>
</evidence>
<keyword evidence="4" id="KW-1185">Reference proteome</keyword>
<protein>
    <submittedName>
        <fullName evidence="3">M20/M25/M40 family metallo-hydrolase</fullName>
    </submittedName>
</protein>
<dbReference type="PANTHER" id="PTHR12147">
    <property type="entry name" value="METALLOPEPTIDASE M28 FAMILY MEMBER"/>
    <property type="match status" value="1"/>
</dbReference>